<proteinExistence type="inferred from homology"/>
<dbReference type="InParanoid" id="Q2HHJ9"/>
<feature type="domain" description="Beta-mannosidase-like galactose-binding" evidence="10">
    <location>
        <begin position="53"/>
        <end position="173"/>
    </location>
</feature>
<dbReference type="Pfam" id="PF22666">
    <property type="entry name" value="Glyco_hydro_2_N2"/>
    <property type="match status" value="1"/>
</dbReference>
<dbReference type="OMA" id="AWPNLHW"/>
<dbReference type="SUPFAM" id="SSF51445">
    <property type="entry name" value="(Trans)glycosidases"/>
    <property type="match status" value="1"/>
</dbReference>
<comment type="similarity">
    <text evidence="1">Belongs to the glycosyl hydrolase 2 family.</text>
</comment>
<dbReference type="SUPFAM" id="SSF49785">
    <property type="entry name" value="Galactose-binding domain-like"/>
    <property type="match status" value="1"/>
</dbReference>
<dbReference type="InterPro" id="IPR041447">
    <property type="entry name" value="Mannosidase_ig"/>
</dbReference>
<evidence type="ECO:0000256" key="3">
    <source>
        <dbReference type="ARBA" id="ARBA00023277"/>
    </source>
</evidence>
<accession>Q2HHJ9</accession>
<dbReference type="Pfam" id="PF00703">
    <property type="entry name" value="Glyco_hydro_2"/>
    <property type="match status" value="1"/>
</dbReference>
<dbReference type="PANTHER" id="PTHR43536">
    <property type="entry name" value="MANNOSYLGLYCOPROTEIN ENDO-BETA-MANNOSIDASE"/>
    <property type="match status" value="1"/>
</dbReference>
<dbReference type="InterPro" id="IPR017853">
    <property type="entry name" value="GH"/>
</dbReference>
<feature type="domain" description="Glycoside hydrolase family 2 immunoglobulin-like beta-sandwich" evidence="7">
    <location>
        <begin position="222"/>
        <end position="326"/>
    </location>
</feature>
<sequence>MHAKWAAVAAFFAQAQTSVGALVSLPGTTATIPSWHLQSSAKTGTNLEALSQTGVDTTSWHHVDNSKCTLMGCLIEAGVYDQEELFYSENLRTVDEKQFSVPWIYRHEFPLKPEPGQHFFLQTHGISSRADIFLNGKEVASSSEQVGSYVGNNYDITGVVHSHNALAIQVHPTDYYHDLALGWVDWNPWPADNGTGIWRDVEIKQTGAVMLEPLRVVTQLGPTLGDEPANITLKTQAHNLENTTVTITAVAHITSDSGGHSITISKTVTLAPLSNTELVLSTTIPNPKIWWPRQWGAQPLYTATLTTTLAHTTHPTDHATTTFGLRTVTTTLNAHNDTTFHINFRPFQVLGAGYAPNLFLRFSPAKWESELHYALDLGLNTIRLEGKDEHPALYAAADRAGIMLLAGWECCDKWEAWSYNPDLAVSPVPVWDAEDYAVAKSGMRHEGAMMQAHPSVLGFVIGSDFWPDERATEGYLTALEEVGWQLPVLGSASKRGFSQQTGPSGLKMAGPYDWVPPGYWWDTEPAEERFGAAFGFGSELGAGVGTPELGSLRKFLGEAEMEDLWKSPNKSLYHMSRETSQFETREIYNTGLWNRWGAPMSLDDYLMKAQLMDYEATRAQMEAYTAMWSADHPATGLIYWMLNNAWPSLHWNLWDYYMRPAGSYFGAKVGLRMENAAFDYVKKAVWLVNRSLDKHGERKVEIEVLDLKGKVVHKDSVVMATTPNTSKNIVSLAEALGNVTDVVFLRLVLHDGPAKGNVLSRNVYWVAKEPDVLDWAGSDWYYTPVSNHSDYTGLDDLQPAAVHAHGVRTGHHVYITLENKSDVPAFFVSLNLVDKHGDDVLPVTWEDNYVTLWPGESITLKAEISGASNHAGEVVVVGKNVARTSIRLRALVARLPLVVFVMPPRRDPGVDALARAVPRRGARWATAEALGGVKDGAPAVLLALLPPLPPLEPLPLTRRPRVLPVATTMVLRWEGVAEGSLSSLSKFTRSYCDGSLRIEGARPDWRCVDC</sequence>
<evidence type="ECO:0000256" key="5">
    <source>
        <dbReference type="ARBA" id="ARBA00023326"/>
    </source>
</evidence>
<dbReference type="EMBL" id="CH408029">
    <property type="protein sequence ID" value="EAQ92070.1"/>
    <property type="molecule type" value="Genomic_DNA"/>
</dbReference>
<feature type="domain" description="Mannosidase Ig/CBM-like" evidence="8">
    <location>
        <begin position="684"/>
        <end position="767"/>
    </location>
</feature>
<dbReference type="Proteomes" id="UP000001056">
    <property type="component" value="Unassembled WGS sequence"/>
</dbReference>
<evidence type="ECO:0000313" key="11">
    <source>
        <dbReference type="EMBL" id="EAQ92070.1"/>
    </source>
</evidence>
<keyword evidence="4" id="KW-0326">Glycosidase</keyword>
<evidence type="ECO:0000256" key="4">
    <source>
        <dbReference type="ARBA" id="ARBA00023295"/>
    </source>
</evidence>
<dbReference type="InterPro" id="IPR043534">
    <property type="entry name" value="EBDG/EBM"/>
</dbReference>
<dbReference type="Pfam" id="PF17786">
    <property type="entry name" value="Mannosidase_ig"/>
    <property type="match status" value="1"/>
</dbReference>
<feature type="chain" id="PRO_5004208964" evidence="6">
    <location>
        <begin position="22"/>
        <end position="1010"/>
    </location>
</feature>
<dbReference type="InterPro" id="IPR006102">
    <property type="entry name" value="Ig-like_GH2"/>
</dbReference>
<evidence type="ECO:0000259" key="10">
    <source>
        <dbReference type="Pfam" id="PF22666"/>
    </source>
</evidence>
<dbReference type="InterPro" id="IPR041351">
    <property type="entry name" value="Ig_GlcNase"/>
</dbReference>
<evidence type="ECO:0000256" key="1">
    <source>
        <dbReference type="ARBA" id="ARBA00007401"/>
    </source>
</evidence>
<feature type="signal peptide" evidence="6">
    <location>
        <begin position="1"/>
        <end position="21"/>
    </location>
</feature>
<reference evidence="12" key="1">
    <citation type="journal article" date="2015" name="Genome Announc.">
        <title>Draft genome sequence of the cellulolytic fungus Chaetomium globosum.</title>
        <authorList>
            <person name="Cuomo C.A."/>
            <person name="Untereiner W.A."/>
            <person name="Ma L.-J."/>
            <person name="Grabherr M."/>
            <person name="Birren B.W."/>
        </authorList>
    </citation>
    <scope>NUCLEOTIDE SEQUENCE [LARGE SCALE GENOMIC DNA]</scope>
    <source>
        <strain evidence="12">ATCC 6205 / CBS 148.51 / DSM 1962 / NBRC 6347 / NRRL 1970</strain>
    </source>
</reference>
<dbReference type="InterPro" id="IPR008979">
    <property type="entry name" value="Galactose-bd-like_sf"/>
</dbReference>
<keyword evidence="3" id="KW-0119">Carbohydrate metabolism</keyword>
<name>Q2HHJ9_CHAGB</name>
<dbReference type="RefSeq" id="XP_001219526.1">
    <property type="nucleotide sequence ID" value="XM_001219525.1"/>
</dbReference>
<evidence type="ECO:0000313" key="12">
    <source>
        <dbReference type="Proteomes" id="UP000001056"/>
    </source>
</evidence>
<dbReference type="InterPro" id="IPR036156">
    <property type="entry name" value="Beta-gal/glucu_dom_sf"/>
</dbReference>
<dbReference type="AlphaFoldDB" id="Q2HHJ9"/>
<dbReference type="PANTHER" id="PTHR43536:SF1">
    <property type="entry name" value="MANNOSYLGLYCOPROTEIN ENDO-BETA-MANNOSIDASE"/>
    <property type="match status" value="1"/>
</dbReference>
<dbReference type="STRING" id="306901.Q2HHJ9"/>
<dbReference type="GO" id="GO:0004553">
    <property type="term" value="F:hydrolase activity, hydrolyzing O-glycosyl compounds"/>
    <property type="evidence" value="ECO:0007669"/>
    <property type="project" value="InterPro"/>
</dbReference>
<evidence type="ECO:0000259" key="9">
    <source>
        <dbReference type="Pfam" id="PF18368"/>
    </source>
</evidence>
<keyword evidence="5" id="KW-0624">Polysaccharide degradation</keyword>
<dbReference type="eggNOG" id="KOG2230">
    <property type="taxonomic scope" value="Eukaryota"/>
</dbReference>
<dbReference type="Pfam" id="PF18368">
    <property type="entry name" value="Ig_GlcNase"/>
    <property type="match status" value="1"/>
</dbReference>
<dbReference type="InterPro" id="IPR013783">
    <property type="entry name" value="Ig-like_fold"/>
</dbReference>
<dbReference type="HOGENOM" id="CLU_005015_2_4_1"/>
<evidence type="ECO:0000256" key="6">
    <source>
        <dbReference type="SAM" id="SignalP"/>
    </source>
</evidence>
<keyword evidence="6" id="KW-0732">Signal</keyword>
<gene>
    <name evidence="11" type="ORF">CHGG_00305</name>
</gene>
<protein>
    <submittedName>
        <fullName evidence="11">Uncharacterized protein</fullName>
    </submittedName>
</protein>
<dbReference type="OrthoDB" id="408532at2759"/>
<dbReference type="InterPro" id="IPR054593">
    <property type="entry name" value="Beta-mannosidase-like_N2"/>
</dbReference>
<evidence type="ECO:0000259" key="8">
    <source>
        <dbReference type="Pfam" id="PF17786"/>
    </source>
</evidence>
<feature type="domain" description="Exo-beta-D-glucosaminidase Ig-fold" evidence="9">
    <location>
        <begin position="780"/>
        <end position="881"/>
    </location>
</feature>
<keyword evidence="2" id="KW-0378">Hydrolase</keyword>
<dbReference type="GO" id="GO:0000272">
    <property type="term" value="P:polysaccharide catabolic process"/>
    <property type="evidence" value="ECO:0007669"/>
    <property type="project" value="UniProtKB-KW"/>
</dbReference>
<evidence type="ECO:0000259" key="7">
    <source>
        <dbReference type="Pfam" id="PF00703"/>
    </source>
</evidence>
<dbReference type="VEuPathDB" id="FungiDB:CHGG_00305"/>
<dbReference type="Gene3D" id="2.60.120.260">
    <property type="entry name" value="Galactose-binding domain-like"/>
    <property type="match status" value="1"/>
</dbReference>
<dbReference type="SUPFAM" id="SSF49303">
    <property type="entry name" value="beta-Galactosidase/glucuronidase domain"/>
    <property type="match status" value="3"/>
</dbReference>
<dbReference type="GeneID" id="4387845"/>
<evidence type="ECO:0000256" key="2">
    <source>
        <dbReference type="ARBA" id="ARBA00022801"/>
    </source>
</evidence>
<organism evidence="11 12">
    <name type="scientific">Chaetomium globosum (strain ATCC 6205 / CBS 148.51 / DSM 1962 / NBRC 6347 / NRRL 1970)</name>
    <name type="common">Soil fungus</name>
    <dbReference type="NCBI Taxonomy" id="306901"/>
    <lineage>
        <taxon>Eukaryota</taxon>
        <taxon>Fungi</taxon>
        <taxon>Dikarya</taxon>
        <taxon>Ascomycota</taxon>
        <taxon>Pezizomycotina</taxon>
        <taxon>Sordariomycetes</taxon>
        <taxon>Sordariomycetidae</taxon>
        <taxon>Sordariales</taxon>
        <taxon>Chaetomiaceae</taxon>
        <taxon>Chaetomium</taxon>
    </lineage>
</organism>
<keyword evidence="12" id="KW-1185">Reference proteome</keyword>
<dbReference type="Gene3D" id="2.60.40.10">
    <property type="entry name" value="Immunoglobulins"/>
    <property type="match status" value="3"/>
</dbReference>
<dbReference type="Gene3D" id="3.20.20.80">
    <property type="entry name" value="Glycosidases"/>
    <property type="match status" value="1"/>
</dbReference>